<dbReference type="RefSeq" id="WP_345212446.1">
    <property type="nucleotide sequence ID" value="NZ_BAABFT010000009.1"/>
</dbReference>
<evidence type="ECO:0008006" key="4">
    <source>
        <dbReference type="Google" id="ProtNLM"/>
    </source>
</evidence>
<evidence type="ECO:0000256" key="1">
    <source>
        <dbReference type="SAM" id="SignalP"/>
    </source>
</evidence>
<feature type="signal peptide" evidence="1">
    <location>
        <begin position="1"/>
        <end position="22"/>
    </location>
</feature>
<dbReference type="InterPro" id="IPR032710">
    <property type="entry name" value="NTF2-like_dom_sf"/>
</dbReference>
<name>A0ABP8GUF3_9SPHI</name>
<proteinExistence type="predicted"/>
<dbReference type="Gene3D" id="3.10.450.50">
    <property type="match status" value="1"/>
</dbReference>
<organism evidence="2 3">
    <name type="scientific">Mucilaginibacter gynuensis</name>
    <dbReference type="NCBI Taxonomy" id="1302236"/>
    <lineage>
        <taxon>Bacteria</taxon>
        <taxon>Pseudomonadati</taxon>
        <taxon>Bacteroidota</taxon>
        <taxon>Sphingobacteriia</taxon>
        <taxon>Sphingobacteriales</taxon>
        <taxon>Sphingobacteriaceae</taxon>
        <taxon>Mucilaginibacter</taxon>
    </lineage>
</organism>
<dbReference type="EMBL" id="BAABFT010000009">
    <property type="protein sequence ID" value="GAA4330077.1"/>
    <property type="molecule type" value="Genomic_DNA"/>
</dbReference>
<keyword evidence="3" id="KW-1185">Reference proteome</keyword>
<gene>
    <name evidence="2" type="ORF">GCM10023149_35130</name>
</gene>
<dbReference type="Pfam" id="PF12893">
    <property type="entry name" value="Lumazine_bd_2"/>
    <property type="match status" value="1"/>
</dbReference>
<comment type="caution">
    <text evidence="2">The sequence shown here is derived from an EMBL/GenBank/DDBJ whole genome shotgun (WGS) entry which is preliminary data.</text>
</comment>
<dbReference type="SUPFAM" id="SSF54427">
    <property type="entry name" value="NTF2-like"/>
    <property type="match status" value="1"/>
</dbReference>
<dbReference type="Proteomes" id="UP001500582">
    <property type="component" value="Unassembled WGS sequence"/>
</dbReference>
<protein>
    <recommendedName>
        <fullName evidence="4">Lumazine-binding protein</fullName>
    </recommendedName>
</protein>
<feature type="chain" id="PRO_5045549251" description="Lumazine-binding protein" evidence="1">
    <location>
        <begin position="23"/>
        <end position="143"/>
    </location>
</feature>
<keyword evidence="1" id="KW-0732">Signal</keyword>
<evidence type="ECO:0000313" key="3">
    <source>
        <dbReference type="Proteomes" id="UP001500582"/>
    </source>
</evidence>
<accession>A0ABP8GUF3</accession>
<evidence type="ECO:0000313" key="2">
    <source>
        <dbReference type="EMBL" id="GAA4330077.1"/>
    </source>
</evidence>
<dbReference type="InterPro" id="IPR039437">
    <property type="entry name" value="FrzH/put_lumazine-bd"/>
</dbReference>
<sequence>MKTLKLIIPAIALMLAVNITKAEDGKQPVEKLTKSYAVNTYIDAITHGKVDGLDQIIDNNTKFNMVQAKKVVSYSKTEMIKHLESLRNIEQTCSTTADVMEEDNDVSVIKVNQYYPGFIRTNYVTIANTGSGWKITNVYSVFK</sequence>
<reference evidence="3" key="1">
    <citation type="journal article" date="2019" name="Int. J. Syst. Evol. Microbiol.">
        <title>The Global Catalogue of Microorganisms (GCM) 10K type strain sequencing project: providing services to taxonomists for standard genome sequencing and annotation.</title>
        <authorList>
            <consortium name="The Broad Institute Genomics Platform"/>
            <consortium name="The Broad Institute Genome Sequencing Center for Infectious Disease"/>
            <person name="Wu L."/>
            <person name="Ma J."/>
        </authorList>
    </citation>
    <scope>NUCLEOTIDE SEQUENCE [LARGE SCALE GENOMIC DNA]</scope>
    <source>
        <strain evidence="3">JCM 17705</strain>
    </source>
</reference>